<proteinExistence type="predicted"/>
<reference evidence="1 2" key="1">
    <citation type="submission" date="2017-07" db="EMBL/GenBank/DDBJ databases">
        <title>Streptococcus pluranimalium as cause of bovine abortion.</title>
        <authorList>
            <person name="Rodriguez Campos S."/>
            <person name="Gobeli Brawand S."/>
            <person name="Brodard I."/>
            <person name="Rychener L."/>
            <person name="Perreten V."/>
        </authorList>
    </citation>
    <scope>NUCLEOTIDE SEQUENCE [LARGE SCALE GENOMIC DNA]</scope>
    <source>
        <strain evidence="1 2">14A0014</strain>
    </source>
</reference>
<organism evidence="1 2">
    <name type="scientific">Streptococcus pluranimalium</name>
    <dbReference type="NCBI Taxonomy" id="82348"/>
    <lineage>
        <taxon>Bacteria</taxon>
        <taxon>Bacillati</taxon>
        <taxon>Bacillota</taxon>
        <taxon>Bacilli</taxon>
        <taxon>Lactobacillales</taxon>
        <taxon>Streptococcaceae</taxon>
        <taxon>Streptococcus</taxon>
    </lineage>
</organism>
<dbReference type="Proteomes" id="UP000255411">
    <property type="component" value="Chromosome"/>
</dbReference>
<dbReference type="AlphaFoldDB" id="A0A345VN92"/>
<protein>
    <submittedName>
        <fullName evidence="1">Uncharacterized protein</fullName>
    </submittedName>
</protein>
<sequence length="128" mass="14892">MMQYKIIRGYYLTGLGQENLAYYFKVSEDQPEFKTVQTGDVVVSFYQTNEALSYLPALVRVDGIISTENQVKAYVEAERKDGFPMLPIVEIYQHFDPLLFKKVMENCQKMHEEIKILARQTRQKGGNQ</sequence>
<accession>A0A345VN92</accession>
<name>A0A345VN92_9STRE</name>
<evidence type="ECO:0000313" key="2">
    <source>
        <dbReference type="Proteomes" id="UP000255411"/>
    </source>
</evidence>
<dbReference type="EMBL" id="CP022601">
    <property type="protein sequence ID" value="AXJ14194.1"/>
    <property type="molecule type" value="Genomic_DNA"/>
</dbReference>
<evidence type="ECO:0000313" key="1">
    <source>
        <dbReference type="EMBL" id="AXJ14194.1"/>
    </source>
</evidence>
<gene>
    <name evidence="1" type="ORF">Sp14A_23120</name>
</gene>